<dbReference type="OrthoDB" id="745212at2"/>
<dbReference type="EMBL" id="CP042433">
    <property type="protein sequence ID" value="QEC57329.1"/>
    <property type="molecule type" value="Genomic_DNA"/>
</dbReference>
<reference evidence="2 3" key="1">
    <citation type="journal article" date="2015" name="Int. J. Syst. Evol. Microbiol.">
        <title>Flavisolibacter ginsenosidimutans sp. nov., with ginsenoside-converting activity isolated from soil used for cultivating ginseng.</title>
        <authorList>
            <person name="Zhao Y."/>
            <person name="Liu Q."/>
            <person name="Kang M.S."/>
            <person name="Jin F."/>
            <person name="Yu H."/>
            <person name="Im W.T."/>
        </authorList>
    </citation>
    <scope>NUCLEOTIDE SEQUENCE [LARGE SCALE GENOMIC DNA]</scope>
    <source>
        <strain evidence="2 3">Gsoil 636</strain>
    </source>
</reference>
<dbReference type="InterPro" id="IPR050445">
    <property type="entry name" value="Bact_polysacc_biosynth/exp"/>
</dbReference>
<evidence type="ECO:0008006" key="4">
    <source>
        <dbReference type="Google" id="ProtNLM"/>
    </source>
</evidence>
<dbReference type="Proteomes" id="UP000321204">
    <property type="component" value="Chromosome"/>
</dbReference>
<dbReference type="RefSeq" id="WP_146789526.1">
    <property type="nucleotide sequence ID" value="NZ_BAABIO010000003.1"/>
</dbReference>
<evidence type="ECO:0000313" key="2">
    <source>
        <dbReference type="EMBL" id="QEC57329.1"/>
    </source>
</evidence>
<dbReference type="PANTHER" id="PTHR32309">
    <property type="entry name" value="TYROSINE-PROTEIN KINASE"/>
    <property type="match status" value="1"/>
</dbReference>
<feature type="transmembrane region" description="Helical" evidence="1">
    <location>
        <begin position="29"/>
        <end position="47"/>
    </location>
</feature>
<evidence type="ECO:0000313" key="3">
    <source>
        <dbReference type="Proteomes" id="UP000321204"/>
    </source>
</evidence>
<protein>
    <recommendedName>
        <fullName evidence="4">Polysaccharide chain length determinant N-terminal domain-containing protein</fullName>
    </recommendedName>
</protein>
<name>A0A5B8UMB4_9BACT</name>
<keyword evidence="3" id="KW-1185">Reference proteome</keyword>
<accession>A0A5B8UMB4</accession>
<organism evidence="2 3">
    <name type="scientific">Flavisolibacter ginsenosidimutans</name>
    <dbReference type="NCBI Taxonomy" id="661481"/>
    <lineage>
        <taxon>Bacteria</taxon>
        <taxon>Pseudomonadati</taxon>
        <taxon>Bacteroidota</taxon>
        <taxon>Chitinophagia</taxon>
        <taxon>Chitinophagales</taxon>
        <taxon>Chitinophagaceae</taxon>
        <taxon>Flavisolibacter</taxon>
    </lineage>
</organism>
<keyword evidence="1" id="KW-0812">Transmembrane</keyword>
<dbReference type="AlphaFoldDB" id="A0A5B8UMB4"/>
<proteinExistence type="predicted"/>
<keyword evidence="1" id="KW-0472">Membrane</keyword>
<evidence type="ECO:0000256" key="1">
    <source>
        <dbReference type="SAM" id="Phobius"/>
    </source>
</evidence>
<dbReference type="KEGG" id="fgg:FSB75_15955"/>
<keyword evidence="1" id="KW-1133">Transmembrane helix</keyword>
<sequence length="348" mass="37931">MEGSTEKYYSLGDVKRLAGAFLKKLVRRWWLLVLVVIAGAGLGAFYYQSIQKSKYEAVCTFILEEKQTSMGGLSSLASQFGFDLGGTGGGSLFAGDNIFDVIRSKKVLQKVLLMPLGNAAESPTLADAYMDFTGFRNRFRKNPALLNMHFSGKEETLSPVQDSVLGLIYESIIEKNLSVDRTNKKGSIVRIGVTAENSLFAKLLAERLVSEASSLYLTIKTGSAIANINQLQRRSDSLLSLLNRKAYTAAFSQSLDANPGLKTAAVPVEIATRDKAVIATIYTEVTKNLEASKLMLAQQTPVIQLLDKPGQTLKDQKKGLLYLLFVGGALAGFLFIFTEAARFVLANI</sequence>
<dbReference type="PANTHER" id="PTHR32309:SF31">
    <property type="entry name" value="CAPSULAR EXOPOLYSACCHARIDE FAMILY"/>
    <property type="match status" value="1"/>
</dbReference>
<gene>
    <name evidence="2" type="ORF">FSB75_15955</name>
</gene>
<feature type="transmembrane region" description="Helical" evidence="1">
    <location>
        <begin position="320"/>
        <end position="345"/>
    </location>
</feature>